<reference evidence="2 4" key="1">
    <citation type="submission" date="2014-04" db="EMBL/GenBank/DDBJ databases">
        <title>Variable characteristics of bacteriocin-producing Streptococcus salivarius strains isolated from Malaysian subjects.</title>
        <authorList>
            <person name="Philip K."/>
            <person name="Barbour A."/>
        </authorList>
    </citation>
    <scope>NUCLEOTIDE SEQUENCE [LARGE SCALE GENOMIC DNA]</scope>
    <source>
        <strain evidence="2 4">NU10</strain>
    </source>
</reference>
<keyword evidence="1" id="KW-0812">Transmembrane</keyword>
<dbReference type="EMBL" id="JAQMJO010000001">
    <property type="protein sequence ID" value="MDB8604928.1"/>
    <property type="molecule type" value="Genomic_DNA"/>
</dbReference>
<evidence type="ECO:0000256" key="1">
    <source>
        <dbReference type="SAM" id="Phobius"/>
    </source>
</evidence>
<keyword evidence="1" id="KW-1133">Transmembrane helix</keyword>
<name>A0A074IP29_STRSL</name>
<evidence type="ECO:0000313" key="4">
    <source>
        <dbReference type="Proteomes" id="UP000027855"/>
    </source>
</evidence>
<accession>A0A074IP29</accession>
<reference evidence="3" key="2">
    <citation type="submission" date="2023-01" db="EMBL/GenBank/DDBJ databases">
        <title>Human gut microbiome strain richness.</title>
        <authorList>
            <person name="Chen-Liaw A."/>
        </authorList>
    </citation>
    <scope>NUCLEOTIDE SEQUENCE</scope>
    <source>
        <strain evidence="3">1001283st1_B9_1001283B150217_161031</strain>
    </source>
</reference>
<feature type="transmembrane region" description="Helical" evidence="1">
    <location>
        <begin position="6"/>
        <end position="22"/>
    </location>
</feature>
<dbReference type="InterPro" id="IPR021506">
    <property type="entry name" value="DUF3165"/>
</dbReference>
<dbReference type="AlphaFoldDB" id="A0A074IP29"/>
<comment type="caution">
    <text evidence="2">The sequence shown here is derived from an EMBL/GenBank/DDBJ whole genome shotgun (WGS) entry which is preliminary data.</text>
</comment>
<dbReference type="Proteomes" id="UP001212483">
    <property type="component" value="Unassembled WGS sequence"/>
</dbReference>
<dbReference type="Proteomes" id="UP000027855">
    <property type="component" value="Unassembled WGS sequence"/>
</dbReference>
<feature type="transmembrane region" description="Helical" evidence="1">
    <location>
        <begin position="56"/>
        <end position="74"/>
    </location>
</feature>
<keyword evidence="1" id="KW-0472">Membrane</keyword>
<sequence>MFYLIVAVLIASFYFFIAPKSVKNTMNLLFVMATLALLLLLAVLSIIKFFSLPGEFFVTVGMLVLGYFTLKDFFAMSDLNHEKAEHEDK</sequence>
<proteinExistence type="predicted"/>
<protein>
    <submittedName>
        <fullName evidence="3">DUF3165 family protein</fullName>
    </submittedName>
    <submittedName>
        <fullName evidence="2">Membrane protein</fullName>
    </submittedName>
</protein>
<organism evidence="2 4">
    <name type="scientific">Streptococcus salivarius</name>
    <dbReference type="NCBI Taxonomy" id="1304"/>
    <lineage>
        <taxon>Bacteria</taxon>
        <taxon>Bacillati</taxon>
        <taxon>Bacillota</taxon>
        <taxon>Bacilli</taxon>
        <taxon>Lactobacillales</taxon>
        <taxon>Streptococcaceae</taxon>
        <taxon>Streptococcus</taxon>
    </lineage>
</organism>
<dbReference type="RefSeq" id="WP_037600914.1">
    <property type="nucleotide sequence ID" value="NZ_JADMQU010000002.1"/>
</dbReference>
<evidence type="ECO:0000313" key="2">
    <source>
        <dbReference type="EMBL" id="KEO46158.1"/>
    </source>
</evidence>
<dbReference type="Pfam" id="PF11364">
    <property type="entry name" value="DUF3165"/>
    <property type="match status" value="1"/>
</dbReference>
<feature type="transmembrane region" description="Helical" evidence="1">
    <location>
        <begin position="29"/>
        <end position="50"/>
    </location>
</feature>
<gene>
    <name evidence="2" type="ORF">DL07_09650</name>
    <name evidence="3" type="ORF">PNU22_00320</name>
</gene>
<evidence type="ECO:0000313" key="3">
    <source>
        <dbReference type="EMBL" id="MDB8604928.1"/>
    </source>
</evidence>
<dbReference type="EMBL" id="JJMT01000006">
    <property type="protein sequence ID" value="KEO46158.1"/>
    <property type="molecule type" value="Genomic_DNA"/>
</dbReference>